<name>A0A8S5VDS4_9CAUD</name>
<organism evidence="1">
    <name type="scientific">Siphoviridae sp. ctGa111</name>
    <dbReference type="NCBI Taxonomy" id="2825413"/>
    <lineage>
        <taxon>Viruses</taxon>
        <taxon>Duplodnaviria</taxon>
        <taxon>Heunggongvirae</taxon>
        <taxon>Uroviricota</taxon>
        <taxon>Caudoviricetes</taxon>
    </lineage>
</organism>
<dbReference type="EMBL" id="BK016245">
    <property type="protein sequence ID" value="DAG04868.1"/>
    <property type="molecule type" value="Genomic_DNA"/>
</dbReference>
<evidence type="ECO:0000313" key="1">
    <source>
        <dbReference type="EMBL" id="DAG04868.1"/>
    </source>
</evidence>
<protein>
    <submittedName>
        <fullName evidence="1">Zinc-ribbon containing domain protein</fullName>
    </submittedName>
</protein>
<reference evidence="1" key="1">
    <citation type="journal article" date="2021" name="Proc. Natl. Acad. Sci. U.S.A.">
        <title>A Catalog of Tens of Thousands of Viruses from Human Metagenomes Reveals Hidden Associations with Chronic Diseases.</title>
        <authorList>
            <person name="Tisza M.J."/>
            <person name="Buck C.B."/>
        </authorList>
    </citation>
    <scope>NUCLEOTIDE SEQUENCE</scope>
    <source>
        <strain evidence="1">CtGa111</strain>
    </source>
</reference>
<sequence>MNSKISVNVSIDNGSLSLPASPIFQKEKNTYLCPFCVTKLEKFECECSDCHRKMDWSRFTEKKEEMFS</sequence>
<proteinExistence type="predicted"/>
<accession>A0A8S5VDS4</accession>